<reference evidence="2" key="1">
    <citation type="submission" date="2021-01" db="EMBL/GenBank/DDBJ databases">
        <authorList>
            <person name="Corre E."/>
            <person name="Pelletier E."/>
            <person name="Niang G."/>
            <person name="Scheremetjew M."/>
            <person name="Finn R."/>
            <person name="Kale V."/>
            <person name="Holt S."/>
            <person name="Cochrane G."/>
            <person name="Meng A."/>
            <person name="Brown T."/>
            <person name="Cohen L."/>
        </authorList>
    </citation>
    <scope>NUCLEOTIDE SEQUENCE</scope>
    <source>
        <strain evidence="2">CCMP281</strain>
    </source>
</reference>
<gene>
    <name evidence="2" type="ORF">HERI1096_LOCUS4613</name>
</gene>
<evidence type="ECO:0000313" key="2">
    <source>
        <dbReference type="EMBL" id="CAE0103955.1"/>
    </source>
</evidence>
<feature type="region of interest" description="Disordered" evidence="1">
    <location>
        <begin position="1"/>
        <end position="26"/>
    </location>
</feature>
<organism evidence="2">
    <name type="scientific">Haptolina ericina</name>
    <dbReference type="NCBI Taxonomy" id="156174"/>
    <lineage>
        <taxon>Eukaryota</taxon>
        <taxon>Haptista</taxon>
        <taxon>Haptophyta</taxon>
        <taxon>Prymnesiophyceae</taxon>
        <taxon>Prymnesiales</taxon>
        <taxon>Prymnesiaceae</taxon>
        <taxon>Haptolina</taxon>
    </lineage>
</organism>
<dbReference type="AlphaFoldDB" id="A0A7S3ERW2"/>
<accession>A0A7S3ERW2</accession>
<name>A0A7S3ERW2_9EUKA</name>
<feature type="compositionally biased region" description="Low complexity" evidence="1">
    <location>
        <begin position="111"/>
        <end position="122"/>
    </location>
</feature>
<protein>
    <submittedName>
        <fullName evidence="2">Uncharacterized protein</fullName>
    </submittedName>
</protein>
<sequence>MAEAEVPSLSIEGGGAAAPAAEGEKAAVDKEIEEIRADARAQIEKYRQETRDISSEINKKRQEHMQRMLDLQKQKEQLEGEIQAKRRELSMLKEQNQRAEQSGGAARGKLTARGGNTTARGGQMTERRRSVQAMLAQGKTDDGAPAAADSGDSAKTFNV</sequence>
<evidence type="ECO:0000256" key="1">
    <source>
        <dbReference type="SAM" id="MobiDB-lite"/>
    </source>
</evidence>
<feature type="region of interest" description="Disordered" evidence="1">
    <location>
        <begin position="92"/>
        <end position="159"/>
    </location>
</feature>
<dbReference type="EMBL" id="HBHX01008317">
    <property type="protein sequence ID" value="CAE0103955.1"/>
    <property type="molecule type" value="Transcribed_RNA"/>
</dbReference>
<proteinExistence type="predicted"/>
<feature type="compositionally biased region" description="Low complexity" evidence="1">
    <location>
        <begin position="143"/>
        <end position="159"/>
    </location>
</feature>